<evidence type="ECO:0000256" key="7">
    <source>
        <dbReference type="ARBA" id="ARBA00023136"/>
    </source>
</evidence>
<evidence type="ECO:0000256" key="5">
    <source>
        <dbReference type="ARBA" id="ARBA00022833"/>
    </source>
</evidence>
<dbReference type="GO" id="GO:0005634">
    <property type="term" value="C:nucleus"/>
    <property type="evidence" value="ECO:0007669"/>
    <property type="project" value="Ensembl"/>
</dbReference>
<accession>A0A8B9BZ70</accession>
<dbReference type="GO" id="GO:0071578">
    <property type="term" value="P:zinc ion import across plasma membrane"/>
    <property type="evidence" value="ECO:0007669"/>
    <property type="project" value="Ensembl"/>
</dbReference>
<reference evidence="13" key="1">
    <citation type="submission" date="2025-08" db="UniProtKB">
        <authorList>
            <consortium name="Ensembl"/>
        </authorList>
    </citation>
    <scope>IDENTIFICATION</scope>
</reference>
<feature type="transmembrane region" description="Helical" evidence="12">
    <location>
        <begin position="379"/>
        <end position="401"/>
    </location>
</feature>
<dbReference type="GO" id="GO:0005886">
    <property type="term" value="C:plasma membrane"/>
    <property type="evidence" value="ECO:0007669"/>
    <property type="project" value="UniProtKB-SubCell"/>
</dbReference>
<feature type="transmembrane region" description="Helical" evidence="12">
    <location>
        <begin position="407"/>
        <end position="427"/>
    </location>
</feature>
<sequence length="459" mass="47712">MRVFFLGEGRRCAKAIEAMGARRVGCVPGSRNAAGAARAWRRRNPRGGGEMHGCAVQVAGGLSTLGAFWGEQGQCWGVDALGCRRDAPQVMPEGGSGAAAGVEARPRPRGDRLVGGRNGETALGGTPARPWGCPRPSCPSLSAVLCCSFFFQRRILDGSLGFAAGVMLAASYWSLLAPAIEMAEESGAFGAFAFLPVAVGFVLGAAFVYGADLLIPVLGFSGPPHAAFALSYDPRAAKEKYEHDPASRPDYESELSIRIGRAGHHPDKGENGEPYQRRKGAGSSLPDGPPPFPVPKDSAPTGSSSSSWRRILLMILAITIHNIPEGLAVGVGFGAVGKSASATFQSARNLAIGIGIQNFPEGLAVSLPLRGAGFSTWKAFWYGQLSGMVEPLAGVFGAFAVVVAEPLLPYALGFAAGAMVYVVMDDIIPEAQTSGNGKLASWTSVLGFVVMMSLDVGLG</sequence>
<organism evidence="13 14">
    <name type="scientific">Anser brachyrhynchus</name>
    <name type="common">Pink-footed goose</name>
    <dbReference type="NCBI Taxonomy" id="132585"/>
    <lineage>
        <taxon>Eukaryota</taxon>
        <taxon>Metazoa</taxon>
        <taxon>Chordata</taxon>
        <taxon>Craniata</taxon>
        <taxon>Vertebrata</taxon>
        <taxon>Euteleostomi</taxon>
        <taxon>Archelosauria</taxon>
        <taxon>Archosauria</taxon>
        <taxon>Dinosauria</taxon>
        <taxon>Saurischia</taxon>
        <taxon>Theropoda</taxon>
        <taxon>Coelurosauria</taxon>
        <taxon>Aves</taxon>
        <taxon>Neognathae</taxon>
        <taxon>Galloanserae</taxon>
        <taxon>Anseriformes</taxon>
        <taxon>Anatidae</taxon>
        <taxon>Anserinae</taxon>
        <taxon>Anser</taxon>
    </lineage>
</organism>
<evidence type="ECO:0000256" key="2">
    <source>
        <dbReference type="ARBA" id="ARBA00006939"/>
    </source>
</evidence>
<evidence type="ECO:0000256" key="4">
    <source>
        <dbReference type="ARBA" id="ARBA00022692"/>
    </source>
</evidence>
<dbReference type="PANTHER" id="PTHR11040">
    <property type="entry name" value="ZINC/IRON TRANSPORTER"/>
    <property type="match status" value="1"/>
</dbReference>
<feature type="region of interest" description="Disordered" evidence="11">
    <location>
        <begin position="261"/>
        <end position="305"/>
    </location>
</feature>
<name>A0A8B9BZ70_9AVES</name>
<evidence type="ECO:0000256" key="12">
    <source>
        <dbReference type="SAM" id="Phobius"/>
    </source>
</evidence>
<evidence type="ECO:0000313" key="13">
    <source>
        <dbReference type="Ensembl" id="ENSABRP00000011784.1"/>
    </source>
</evidence>
<proteinExistence type="inferred from homology"/>
<dbReference type="Ensembl" id="ENSABRT00000016856.1">
    <property type="protein sequence ID" value="ENSABRP00000011784.1"/>
    <property type="gene ID" value="ENSABRG00000010549.1"/>
</dbReference>
<evidence type="ECO:0000256" key="8">
    <source>
        <dbReference type="ARBA" id="ARBA00040593"/>
    </source>
</evidence>
<evidence type="ECO:0000256" key="3">
    <source>
        <dbReference type="ARBA" id="ARBA00022475"/>
    </source>
</evidence>
<comment type="similarity">
    <text evidence="2">Belongs to the ZIP transporter (TC 2.A.5) family.</text>
</comment>
<evidence type="ECO:0000313" key="14">
    <source>
        <dbReference type="Proteomes" id="UP000694426"/>
    </source>
</evidence>
<evidence type="ECO:0000256" key="9">
    <source>
        <dbReference type="ARBA" id="ARBA00042540"/>
    </source>
</evidence>
<evidence type="ECO:0000256" key="6">
    <source>
        <dbReference type="ARBA" id="ARBA00022989"/>
    </source>
</evidence>
<gene>
    <name evidence="13" type="primary">SLC39A11</name>
</gene>
<evidence type="ECO:0000256" key="10">
    <source>
        <dbReference type="ARBA" id="ARBA00042973"/>
    </source>
</evidence>
<dbReference type="InterPro" id="IPR003689">
    <property type="entry name" value="ZIP"/>
</dbReference>
<dbReference type="GeneTree" id="ENSGT00390000006167"/>
<evidence type="ECO:0000256" key="11">
    <source>
        <dbReference type="SAM" id="MobiDB-lite"/>
    </source>
</evidence>
<keyword evidence="6 12" id="KW-1133">Transmembrane helix</keyword>
<dbReference type="Pfam" id="PF02535">
    <property type="entry name" value="Zip"/>
    <property type="match status" value="1"/>
</dbReference>
<dbReference type="Proteomes" id="UP000694426">
    <property type="component" value="Unplaced"/>
</dbReference>
<evidence type="ECO:0000256" key="1">
    <source>
        <dbReference type="ARBA" id="ARBA00004651"/>
    </source>
</evidence>
<keyword evidence="7 12" id="KW-0472">Membrane</keyword>
<keyword evidence="14" id="KW-1185">Reference proteome</keyword>
<feature type="compositionally biased region" description="Basic and acidic residues" evidence="11">
    <location>
        <begin position="104"/>
        <end position="114"/>
    </location>
</feature>
<reference evidence="13" key="2">
    <citation type="submission" date="2025-09" db="UniProtKB">
        <authorList>
            <consortium name="Ensembl"/>
        </authorList>
    </citation>
    <scope>IDENTIFICATION</scope>
</reference>
<feature type="transmembrane region" description="Helical" evidence="12">
    <location>
        <begin position="186"/>
        <end position="209"/>
    </location>
</feature>
<protein>
    <recommendedName>
        <fullName evidence="8">Zinc transporter ZIP11</fullName>
    </recommendedName>
    <alternativeName>
        <fullName evidence="9">Solute carrier family 39 member 11</fullName>
    </alternativeName>
    <alternativeName>
        <fullName evidence="10">Zrt- and Irt-like protein 11</fullName>
    </alternativeName>
</protein>
<dbReference type="AlphaFoldDB" id="A0A8B9BZ70"/>
<feature type="transmembrane region" description="Helical" evidence="12">
    <location>
        <begin position="160"/>
        <end position="180"/>
    </location>
</feature>
<keyword evidence="4 12" id="KW-0812">Transmembrane</keyword>
<keyword evidence="5" id="KW-0862">Zinc</keyword>
<feature type="region of interest" description="Disordered" evidence="11">
    <location>
        <begin position="92"/>
        <end position="121"/>
    </location>
</feature>
<comment type="subcellular location">
    <subcellularLocation>
        <location evidence="1">Cell membrane</location>
        <topology evidence="1">Multi-pass membrane protein</topology>
    </subcellularLocation>
</comment>
<dbReference type="GO" id="GO:0005375">
    <property type="term" value="F:copper ion transmembrane transporter activity"/>
    <property type="evidence" value="ECO:0007669"/>
    <property type="project" value="Ensembl"/>
</dbReference>
<dbReference type="GO" id="GO:0005385">
    <property type="term" value="F:zinc ion transmembrane transporter activity"/>
    <property type="evidence" value="ECO:0007669"/>
    <property type="project" value="Ensembl"/>
</dbReference>
<dbReference type="PANTHER" id="PTHR11040:SF211">
    <property type="entry name" value="ZINC TRANSPORTER ZIP11"/>
    <property type="match status" value="1"/>
</dbReference>
<dbReference type="GO" id="GO:0005794">
    <property type="term" value="C:Golgi apparatus"/>
    <property type="evidence" value="ECO:0007669"/>
    <property type="project" value="Ensembl"/>
</dbReference>
<keyword evidence="3" id="KW-1003">Cell membrane</keyword>
<feature type="transmembrane region" description="Helical" evidence="12">
    <location>
        <begin position="439"/>
        <end position="458"/>
    </location>
</feature>